<reference evidence="5" key="1">
    <citation type="submission" date="2013-10" db="EMBL/GenBank/DDBJ databases">
        <authorList>
            <person name="Schartl M."/>
            <person name="Warren W."/>
        </authorList>
    </citation>
    <scope>NUCLEOTIDE SEQUENCE [LARGE SCALE GENOMIC DNA]</scope>
    <source>
        <strain evidence="5">female</strain>
    </source>
</reference>
<dbReference type="AlphaFoldDB" id="A0A087YQH1"/>
<evidence type="ECO:0000256" key="1">
    <source>
        <dbReference type="ARBA" id="ARBA00001968"/>
    </source>
</evidence>
<accession>A0A087YQH1</accession>
<evidence type="ECO:0000313" key="5">
    <source>
        <dbReference type="Proteomes" id="UP000028760"/>
    </source>
</evidence>
<dbReference type="GO" id="GO:0046872">
    <property type="term" value="F:metal ion binding"/>
    <property type="evidence" value="ECO:0007669"/>
    <property type="project" value="UniProtKB-KW"/>
</dbReference>
<dbReference type="EMBL" id="AYCK01012787">
    <property type="status" value="NOT_ANNOTATED_CDS"/>
    <property type="molecule type" value="Genomic_DNA"/>
</dbReference>
<reference evidence="4" key="3">
    <citation type="submission" date="2025-09" db="UniProtKB">
        <authorList>
            <consortium name="Ensembl"/>
        </authorList>
    </citation>
    <scope>IDENTIFICATION</scope>
</reference>
<comment type="cofactor">
    <cofactor evidence="1">
        <name>a divalent metal cation</name>
        <dbReference type="ChEBI" id="CHEBI:60240"/>
    </cofactor>
</comment>
<organism evidence="4 5">
    <name type="scientific">Poecilia formosa</name>
    <name type="common">Amazon molly</name>
    <name type="synonym">Limia formosa</name>
    <dbReference type="NCBI Taxonomy" id="48698"/>
    <lineage>
        <taxon>Eukaryota</taxon>
        <taxon>Metazoa</taxon>
        <taxon>Chordata</taxon>
        <taxon>Craniata</taxon>
        <taxon>Vertebrata</taxon>
        <taxon>Euteleostomi</taxon>
        <taxon>Actinopterygii</taxon>
        <taxon>Neopterygii</taxon>
        <taxon>Teleostei</taxon>
        <taxon>Neoteleostei</taxon>
        <taxon>Acanthomorphata</taxon>
        <taxon>Ovalentaria</taxon>
        <taxon>Atherinomorphae</taxon>
        <taxon>Cyprinodontiformes</taxon>
        <taxon>Poeciliidae</taxon>
        <taxon>Poeciliinae</taxon>
        <taxon>Poecilia</taxon>
    </lineage>
</organism>
<proteinExistence type="predicted"/>
<dbReference type="GeneTree" id="ENSGT00940000163250"/>
<feature type="domain" description="DDE Tnp4" evidence="3">
    <location>
        <begin position="10"/>
        <end position="69"/>
    </location>
</feature>
<dbReference type="OMA" id="EWANTER"/>
<dbReference type="Proteomes" id="UP000028760">
    <property type="component" value="Unassembled WGS sequence"/>
</dbReference>
<sequence>KNCLLKTFTDTGRLTNEQQRFKQQVSQARVVVDHAFGQLKERWSCLLKCNDCDLKLVKRMVLTCCALHNLCEDH</sequence>
<evidence type="ECO:0000256" key="2">
    <source>
        <dbReference type="ARBA" id="ARBA00022723"/>
    </source>
</evidence>
<keyword evidence="2" id="KW-0479">Metal-binding</keyword>
<reference evidence="4" key="2">
    <citation type="submission" date="2025-08" db="UniProtKB">
        <authorList>
            <consortium name="Ensembl"/>
        </authorList>
    </citation>
    <scope>IDENTIFICATION</scope>
</reference>
<dbReference type="STRING" id="48698.ENSPFOP00000020274"/>
<evidence type="ECO:0000313" key="4">
    <source>
        <dbReference type="Ensembl" id="ENSPFOP00000020274.1"/>
    </source>
</evidence>
<dbReference type="Pfam" id="PF13359">
    <property type="entry name" value="DDE_Tnp_4"/>
    <property type="match status" value="1"/>
</dbReference>
<protein>
    <recommendedName>
        <fullName evidence="3">DDE Tnp4 domain-containing protein</fullName>
    </recommendedName>
</protein>
<dbReference type="Ensembl" id="ENSPFOT00000020298.1">
    <property type="protein sequence ID" value="ENSPFOP00000020274.1"/>
    <property type="gene ID" value="ENSPFOG00000020149.1"/>
</dbReference>
<dbReference type="InterPro" id="IPR027806">
    <property type="entry name" value="HARBI1_dom"/>
</dbReference>
<keyword evidence="5" id="KW-1185">Reference proteome</keyword>
<name>A0A087YQH1_POEFO</name>
<evidence type="ECO:0000259" key="3">
    <source>
        <dbReference type="Pfam" id="PF13359"/>
    </source>
</evidence>